<feature type="transmembrane region" description="Helical" evidence="1">
    <location>
        <begin position="260"/>
        <end position="281"/>
    </location>
</feature>
<feature type="transmembrane region" description="Helical" evidence="1">
    <location>
        <begin position="49"/>
        <end position="67"/>
    </location>
</feature>
<keyword evidence="1" id="KW-0472">Membrane</keyword>
<organism evidence="2 3">
    <name type="scientific">Gimesia algae</name>
    <dbReference type="NCBI Taxonomy" id="2527971"/>
    <lineage>
        <taxon>Bacteria</taxon>
        <taxon>Pseudomonadati</taxon>
        <taxon>Planctomycetota</taxon>
        <taxon>Planctomycetia</taxon>
        <taxon>Planctomycetales</taxon>
        <taxon>Planctomycetaceae</taxon>
        <taxon>Gimesia</taxon>
    </lineage>
</organism>
<evidence type="ECO:0008006" key="4">
    <source>
        <dbReference type="Google" id="ProtNLM"/>
    </source>
</evidence>
<accession>A0A517VHB4</accession>
<evidence type="ECO:0000256" key="1">
    <source>
        <dbReference type="SAM" id="Phobius"/>
    </source>
</evidence>
<dbReference type="KEGG" id="gax:Pan161_40690"/>
<feature type="transmembrane region" description="Helical" evidence="1">
    <location>
        <begin position="384"/>
        <end position="415"/>
    </location>
</feature>
<keyword evidence="1" id="KW-1133">Transmembrane helix</keyword>
<proteinExistence type="predicted"/>
<keyword evidence="3" id="KW-1185">Reference proteome</keyword>
<protein>
    <recommendedName>
        <fullName evidence="4">Glycosyltransferase RgtA/B/C/D-like domain-containing protein</fullName>
    </recommendedName>
</protein>
<name>A0A517VHB4_9PLAN</name>
<evidence type="ECO:0000313" key="3">
    <source>
        <dbReference type="Proteomes" id="UP000316855"/>
    </source>
</evidence>
<evidence type="ECO:0000313" key="2">
    <source>
        <dbReference type="EMBL" id="QDT92402.1"/>
    </source>
</evidence>
<feature type="transmembrane region" description="Helical" evidence="1">
    <location>
        <begin position="179"/>
        <end position="198"/>
    </location>
</feature>
<reference evidence="2 3" key="1">
    <citation type="submission" date="2019-02" db="EMBL/GenBank/DDBJ databases">
        <title>Deep-cultivation of Planctomycetes and their phenomic and genomic characterization uncovers novel biology.</title>
        <authorList>
            <person name="Wiegand S."/>
            <person name="Jogler M."/>
            <person name="Boedeker C."/>
            <person name="Pinto D."/>
            <person name="Vollmers J."/>
            <person name="Rivas-Marin E."/>
            <person name="Kohn T."/>
            <person name="Peeters S.H."/>
            <person name="Heuer A."/>
            <person name="Rast P."/>
            <person name="Oberbeckmann S."/>
            <person name="Bunk B."/>
            <person name="Jeske O."/>
            <person name="Meyerdierks A."/>
            <person name="Storesund J.E."/>
            <person name="Kallscheuer N."/>
            <person name="Luecker S."/>
            <person name="Lage O.M."/>
            <person name="Pohl T."/>
            <person name="Merkel B.J."/>
            <person name="Hornburger P."/>
            <person name="Mueller R.-W."/>
            <person name="Bruemmer F."/>
            <person name="Labrenz M."/>
            <person name="Spormann A.M."/>
            <person name="Op den Camp H."/>
            <person name="Overmann J."/>
            <person name="Amann R."/>
            <person name="Jetten M.S.M."/>
            <person name="Mascher T."/>
            <person name="Medema M.H."/>
            <person name="Devos D.P."/>
            <person name="Kaster A.-K."/>
            <person name="Ovreas L."/>
            <person name="Rohde M."/>
            <person name="Galperin M.Y."/>
            <person name="Jogler C."/>
        </authorList>
    </citation>
    <scope>NUCLEOTIDE SEQUENCE [LARGE SCALE GENOMIC DNA]</scope>
    <source>
        <strain evidence="2 3">Pan161</strain>
    </source>
</reference>
<dbReference type="Proteomes" id="UP000316855">
    <property type="component" value="Chromosome"/>
</dbReference>
<gene>
    <name evidence="2" type="ORF">Pan161_40690</name>
</gene>
<keyword evidence="1" id="KW-0812">Transmembrane</keyword>
<feature type="transmembrane region" description="Helical" evidence="1">
    <location>
        <begin position="352"/>
        <end position="372"/>
    </location>
</feature>
<dbReference type="EMBL" id="CP036343">
    <property type="protein sequence ID" value="QDT92402.1"/>
    <property type="molecule type" value="Genomic_DNA"/>
</dbReference>
<feature type="transmembrane region" description="Helical" evidence="1">
    <location>
        <begin position="435"/>
        <end position="455"/>
    </location>
</feature>
<feature type="transmembrane region" description="Helical" evidence="1">
    <location>
        <begin position="138"/>
        <end position="159"/>
    </location>
</feature>
<dbReference type="AlphaFoldDB" id="A0A517VHB4"/>
<feature type="transmembrane region" description="Helical" evidence="1">
    <location>
        <begin position="232"/>
        <end position="248"/>
    </location>
</feature>
<sequence>MIFALFLKNVLLLAGLILLVKWLPCRWIRFRVLNRFRSTIQFFSRPAVSIITVFILSFVLSATITTFKKPVPRVHDEFSYLLAADTFSQGRLTNQTHPFWKHFQSFHIIHKPTYASKYPPGQGLFMAAGQVMTGDPLVGVWLSIGLASAAICWMFQAWVPPRWAFAGGLMSAFHPLMLIWGQNYFGGGVAILGAALLFGALRRLMIFPEARMTFTLGLGLFFLAITRPFEGLLTAVFSMIIFFAWIVTQRQFSKRVIFHSVILPLSMISICIGGALAFYNWRVTESLTRFPYQVHEETYSPTPLFIWSAPREVKNDLPHIESFHSGWSLNEYQKHQDPRGYFFSVFKKSLKFLIQMLYFPLCTLLLTLPWGLKNPWTQIALSILLSVILIHLFCMTFFQIFYLAPVIPLVFYVLIQGARHWRAAHWKNHSQGTVFLFGLIILYFTILIPQMINYVPSGYQLALSRARLIDQLKQMPEKDLVFVKYSADHDTLFDWVYNRADIENAEVVWANILTNEENQKLIEHFADHQVWWIDVDSKQIKLRPLSTTAPVYVF</sequence>